<feature type="compositionally biased region" description="Low complexity" evidence="1">
    <location>
        <begin position="75"/>
        <end position="91"/>
    </location>
</feature>
<feature type="region of interest" description="Disordered" evidence="1">
    <location>
        <begin position="1170"/>
        <end position="1207"/>
    </location>
</feature>
<organism evidence="2 3">
    <name type="scientific">Riccia sorocarpa</name>
    <dbReference type="NCBI Taxonomy" id="122646"/>
    <lineage>
        <taxon>Eukaryota</taxon>
        <taxon>Viridiplantae</taxon>
        <taxon>Streptophyta</taxon>
        <taxon>Embryophyta</taxon>
        <taxon>Marchantiophyta</taxon>
        <taxon>Marchantiopsida</taxon>
        <taxon>Marchantiidae</taxon>
        <taxon>Marchantiales</taxon>
        <taxon>Ricciaceae</taxon>
        <taxon>Riccia</taxon>
    </lineage>
</organism>
<accession>A0ABD3GDN8</accession>
<dbReference type="AlphaFoldDB" id="A0ABD3GDN8"/>
<feature type="region of interest" description="Disordered" evidence="1">
    <location>
        <begin position="797"/>
        <end position="875"/>
    </location>
</feature>
<feature type="compositionally biased region" description="Basic and acidic residues" evidence="1">
    <location>
        <begin position="856"/>
        <end position="869"/>
    </location>
</feature>
<feature type="compositionally biased region" description="Basic and acidic residues" evidence="1">
    <location>
        <begin position="117"/>
        <end position="132"/>
    </location>
</feature>
<feature type="compositionally biased region" description="Acidic residues" evidence="1">
    <location>
        <begin position="1195"/>
        <end position="1207"/>
    </location>
</feature>
<dbReference type="Proteomes" id="UP001633002">
    <property type="component" value="Unassembled WGS sequence"/>
</dbReference>
<dbReference type="InterPro" id="IPR029063">
    <property type="entry name" value="SAM-dependent_MTases_sf"/>
</dbReference>
<evidence type="ECO:0000256" key="1">
    <source>
        <dbReference type="SAM" id="MobiDB-lite"/>
    </source>
</evidence>
<name>A0ABD3GDN8_9MARC</name>
<feature type="compositionally biased region" description="Basic and acidic residues" evidence="1">
    <location>
        <begin position="806"/>
        <end position="822"/>
    </location>
</feature>
<sequence length="1207" mass="136777">MAEQSGSTDPNDVIHEVIEEIPSSTPVASGKEAETTEVTSTSDEPAAVEITPKSPALNSTPAIQKPGRGSQLKKVTTPAVAAPSPPTTRSAVGKKKAEQEKKRGKGNPPPLGSLPEAEAHAESNEGQTEPRRSLWPGEMASISAPKDDGGRESGAFSNIIHTYTMKFENNKPTPKIPLCRLVQFTRVRQFQTTSLQTEALKKSFKTHCYMEHFAAFHVSLFDENGNKMLVTDEDKAGWDMLWRMESQDFDAECSKILEYQHLVNKKFSTWDGNHRLITWMQVSMSPERTTRKAWHPRVRCVILIPPVTVYKQIEVAMHNLNASSHAIVQYDWIQEAERCLQVLSTPLSEYKEMIGSDVYEEFERAQQKSPSKIEWYHENMTSSAAAYILSFGEVSAAKDAQLVAEEEARKQGKPLSSKQKKDMWDARVKEVCVFKYATVVNPSLGPEFLATVRELHNSLTRVEKSKREVAHSVGLDRVKAFAAAGIHNSLKIELLKVHYSDEKTREKYHHPAKFDVDNDLRPWLQQWALWSSLELLSCDIVRKIGMVRSPKKEDEEEKTARLEADVDKFRAYFEDIRDRFWTTIWYPIEDRQDVHLNIKRAKRLVFRYYVWHLQSEKAPACFLLWRNPAHKYSMYNSQDPLCRRLLTLSDWELENSPWWVDQTCDDENVVCVADAEQVCFDKIMKEEEPFNVSHDRFENGEEEDVIAQAEFVEPSSKVDGLVLDTSRTKKQKEAWQSSKADEEEDTCGNTPTGKAKEQRNPGSCKYKLFPRASSGVRRKFDWLIAETLSYLNSIREGRTRSAKKQTTKEKAPKQLKKKRDEPAEAEPEPETETPVAEVDPIVPEAGTSSPAVEEQATGHDKSVQKEDARSKKRSKKQANLQLLYEGCFREDVYFPMKNRCVIVKSSLKETHDLLHGNKAKTIKDPVPIVEELKKMCIALDSKRAGAYLMNNKQVPTAADCLYLDLPTGLKIDEDDIVPTWNIFLGEDDLPRKLMGLGRIILDDRGCLIILHQGTLRSAQQIADALDTYTGIWKQVTTYDVQSDLPQFDEHRNYKIYHSKVEVFCKASHNFIIPKLDMPPFDLENSGRECSFISNYNQISTSKLDDGGRRKCTGFVQTLLENFTAQGDIVIDFAGGWGATLQAANNCGRCCIVAETRKNAFDSLQRVLGSLHQPAKANPEPSTAPQKSLGKKPLGDNDDLDDIFGDRE</sequence>
<proteinExistence type="predicted"/>
<dbReference type="SUPFAM" id="SSF53335">
    <property type="entry name" value="S-adenosyl-L-methionine-dependent methyltransferases"/>
    <property type="match status" value="1"/>
</dbReference>
<keyword evidence="3" id="KW-1185">Reference proteome</keyword>
<gene>
    <name evidence="2" type="ORF">R1sor_027256</name>
</gene>
<protein>
    <recommendedName>
        <fullName evidence="4">Trimethylguanosine synthase</fullName>
    </recommendedName>
</protein>
<comment type="caution">
    <text evidence="2">The sequence shown here is derived from an EMBL/GenBank/DDBJ whole genome shotgun (WGS) entry which is preliminary data.</text>
</comment>
<reference evidence="2 3" key="1">
    <citation type="submission" date="2024-09" db="EMBL/GenBank/DDBJ databases">
        <title>Chromosome-scale assembly of Riccia sorocarpa.</title>
        <authorList>
            <person name="Paukszto L."/>
        </authorList>
    </citation>
    <scope>NUCLEOTIDE SEQUENCE [LARGE SCALE GENOMIC DNA]</scope>
    <source>
        <strain evidence="2">LP-2024</strain>
        <tissue evidence="2">Aerial parts of the thallus</tissue>
    </source>
</reference>
<dbReference type="EMBL" id="JBJQOH010000008">
    <property type="protein sequence ID" value="KAL3677308.1"/>
    <property type="molecule type" value="Genomic_DNA"/>
</dbReference>
<evidence type="ECO:0000313" key="3">
    <source>
        <dbReference type="Proteomes" id="UP001633002"/>
    </source>
</evidence>
<feature type="region of interest" description="Disordered" evidence="1">
    <location>
        <begin position="21"/>
        <end position="155"/>
    </location>
</feature>
<evidence type="ECO:0000313" key="2">
    <source>
        <dbReference type="EMBL" id="KAL3677308.1"/>
    </source>
</evidence>
<feature type="region of interest" description="Disordered" evidence="1">
    <location>
        <begin position="729"/>
        <end position="765"/>
    </location>
</feature>
<dbReference type="Gene3D" id="3.40.50.150">
    <property type="entry name" value="Vaccinia Virus protein VP39"/>
    <property type="match status" value="1"/>
</dbReference>
<evidence type="ECO:0008006" key="4">
    <source>
        <dbReference type="Google" id="ProtNLM"/>
    </source>
</evidence>